<gene>
    <name evidence="2" type="ORF">PLEPLA_LOCUS39125</name>
</gene>
<keyword evidence="3" id="KW-1185">Reference proteome</keyword>
<reference evidence="2" key="1">
    <citation type="submission" date="2020-03" db="EMBL/GenBank/DDBJ databases">
        <authorList>
            <person name="Weist P."/>
        </authorList>
    </citation>
    <scope>NUCLEOTIDE SEQUENCE</scope>
</reference>
<dbReference type="EMBL" id="CADEAL010004089">
    <property type="protein sequence ID" value="CAB1451431.1"/>
    <property type="molecule type" value="Genomic_DNA"/>
</dbReference>
<proteinExistence type="predicted"/>
<dbReference type="AlphaFoldDB" id="A0A9N7VFK8"/>
<protein>
    <submittedName>
        <fullName evidence="2">Uncharacterized protein</fullName>
    </submittedName>
</protein>
<comment type="caution">
    <text evidence="2">The sequence shown here is derived from an EMBL/GenBank/DDBJ whole genome shotgun (WGS) entry which is preliminary data.</text>
</comment>
<feature type="region of interest" description="Disordered" evidence="1">
    <location>
        <begin position="29"/>
        <end position="82"/>
    </location>
</feature>
<name>A0A9N7VFK8_PLEPL</name>
<evidence type="ECO:0000313" key="2">
    <source>
        <dbReference type="EMBL" id="CAB1451431.1"/>
    </source>
</evidence>
<sequence>MATSGKQPRSSYFSPVELEILMTAYAETNRKKAEARKTGGGPPPPPLTEAEKMALSQNSGRPIAEGISGGSSSDPPTPQVTGAYIREPCWKLQWGRRSINLHSTAYLMSQVVVSLWARLRVRKLTRGEGENLGAVGFGQVLQ</sequence>
<accession>A0A9N7VFK8</accession>
<organism evidence="2 3">
    <name type="scientific">Pleuronectes platessa</name>
    <name type="common">European plaice</name>
    <dbReference type="NCBI Taxonomy" id="8262"/>
    <lineage>
        <taxon>Eukaryota</taxon>
        <taxon>Metazoa</taxon>
        <taxon>Chordata</taxon>
        <taxon>Craniata</taxon>
        <taxon>Vertebrata</taxon>
        <taxon>Euteleostomi</taxon>
        <taxon>Actinopterygii</taxon>
        <taxon>Neopterygii</taxon>
        <taxon>Teleostei</taxon>
        <taxon>Neoteleostei</taxon>
        <taxon>Acanthomorphata</taxon>
        <taxon>Carangaria</taxon>
        <taxon>Pleuronectiformes</taxon>
        <taxon>Pleuronectoidei</taxon>
        <taxon>Pleuronectidae</taxon>
        <taxon>Pleuronectes</taxon>
    </lineage>
</organism>
<evidence type="ECO:0000256" key="1">
    <source>
        <dbReference type="SAM" id="MobiDB-lite"/>
    </source>
</evidence>
<dbReference type="Proteomes" id="UP001153269">
    <property type="component" value="Unassembled WGS sequence"/>
</dbReference>
<evidence type="ECO:0000313" key="3">
    <source>
        <dbReference type="Proteomes" id="UP001153269"/>
    </source>
</evidence>